<dbReference type="Proteomes" id="UP000202031">
    <property type="component" value="Chromosome"/>
</dbReference>
<dbReference type="GO" id="GO:0005737">
    <property type="term" value="C:cytoplasm"/>
    <property type="evidence" value="ECO:0007669"/>
    <property type="project" value="TreeGrafter"/>
</dbReference>
<dbReference type="InterPro" id="IPR036412">
    <property type="entry name" value="HAD-like_sf"/>
</dbReference>
<protein>
    <submittedName>
        <fullName evidence="1">HAD-superfamily hydrolase, subfamily IIA</fullName>
    </submittedName>
</protein>
<dbReference type="GO" id="GO:0016791">
    <property type="term" value="F:phosphatase activity"/>
    <property type="evidence" value="ECO:0007669"/>
    <property type="project" value="TreeGrafter"/>
</dbReference>
<dbReference type="Pfam" id="PF13242">
    <property type="entry name" value="Hydrolase_like"/>
    <property type="match status" value="1"/>
</dbReference>
<dbReference type="PANTHER" id="PTHR19288">
    <property type="entry name" value="4-NITROPHENYLPHOSPHATASE-RELATED"/>
    <property type="match status" value="1"/>
</dbReference>
<name>A0A1X9SLI6_9BACT</name>
<organism evidence="1 2">
    <name type="scientific">Campylobacter lanienae NCTC 13004</name>
    <dbReference type="NCBI Taxonomy" id="1031753"/>
    <lineage>
        <taxon>Bacteria</taxon>
        <taxon>Pseudomonadati</taxon>
        <taxon>Campylobacterota</taxon>
        <taxon>Epsilonproteobacteria</taxon>
        <taxon>Campylobacterales</taxon>
        <taxon>Campylobacteraceae</taxon>
        <taxon>Campylobacter</taxon>
    </lineage>
</organism>
<dbReference type="Pfam" id="PF13344">
    <property type="entry name" value="Hydrolase_6"/>
    <property type="match status" value="1"/>
</dbReference>
<dbReference type="KEGG" id="clx:CLAN_0348"/>
<dbReference type="Gene3D" id="3.40.50.1000">
    <property type="entry name" value="HAD superfamily/HAD-like"/>
    <property type="match status" value="2"/>
</dbReference>
<dbReference type="GeneID" id="46920822"/>
<dbReference type="EMBL" id="CP015578">
    <property type="protein sequence ID" value="ARQ97107.1"/>
    <property type="molecule type" value="Genomic_DNA"/>
</dbReference>
<gene>
    <name evidence="1" type="ORF">CLAN_0348</name>
</gene>
<reference evidence="2" key="1">
    <citation type="journal article" date="2017" name="Genome Biol. Evol.">
        <title>Comparative Genomic Analysis Identifies a Campylobacter Clade Deficient in Selenium Metabolism.</title>
        <authorList>
            <person name="Miller W.G."/>
            <person name="Yee E."/>
            <person name="Lopes B.S."/>
            <person name="Chapman M.H."/>
            <person name="Huynh S."/>
            <person name="Bono J.L."/>
            <person name="Parker C.T."/>
            <person name="Strachan N.J.C."/>
            <person name="Forbes K.J."/>
        </authorList>
    </citation>
    <scope>NUCLEOTIDE SEQUENCE [LARGE SCALE GENOMIC DNA]</scope>
    <source>
        <strain evidence="2">NCTC 13004</strain>
    </source>
</reference>
<dbReference type="SUPFAM" id="SSF56784">
    <property type="entry name" value="HAD-like"/>
    <property type="match status" value="1"/>
</dbReference>
<dbReference type="NCBIfam" id="TIGR01460">
    <property type="entry name" value="HAD-SF-IIA"/>
    <property type="match status" value="1"/>
</dbReference>
<accession>A0A1X9SLI6</accession>
<dbReference type="PANTHER" id="PTHR19288:SF46">
    <property type="entry name" value="HALOACID DEHALOGENASE-LIKE HYDROLASE DOMAIN-CONTAINING PROTEIN 2"/>
    <property type="match status" value="1"/>
</dbReference>
<dbReference type="AlphaFoldDB" id="A0A1X9SLI6"/>
<dbReference type="InterPro" id="IPR023214">
    <property type="entry name" value="HAD_sf"/>
</dbReference>
<evidence type="ECO:0000313" key="2">
    <source>
        <dbReference type="Proteomes" id="UP000202031"/>
    </source>
</evidence>
<keyword evidence="1" id="KW-0378">Hydrolase</keyword>
<sequence>MYFIDVQGTLISDSDKSPINGACELIERLNLDKIPYIVITNNTKIKSDEFLNTLRQKGLAIKDGAYLDPFCVLNETISPSNVALFGAPEFVDTMESIGYTQDRNNPKAILIASWDKFSFDDFATINELALKGVKIIAMHETSIYKKNGRLYPGVGAIASMISYATGANFSSIGKPSLGFYTAALKLLKAQDNKANFKDITIISDDATGDLYGAKELGMKTNLVLSGKISKDNIANLISDKIDNIYDDISGILGVIDEH</sequence>
<dbReference type="RefSeq" id="WP_096018177.1">
    <property type="nucleotide sequence ID" value="NZ_CP015578.1"/>
</dbReference>
<proteinExistence type="predicted"/>
<evidence type="ECO:0000313" key="1">
    <source>
        <dbReference type="EMBL" id="ARQ97107.1"/>
    </source>
</evidence>
<dbReference type="InterPro" id="IPR006357">
    <property type="entry name" value="HAD-SF_hydro_IIA"/>
</dbReference>